<reference evidence="2 3" key="1">
    <citation type="submission" date="2019-06" db="EMBL/GenBank/DDBJ databases">
        <title>Whole genome shotgun sequence of Zoogloea ramigera NBRC 15342.</title>
        <authorList>
            <person name="Hosoyama A."/>
            <person name="Uohara A."/>
            <person name="Ohji S."/>
            <person name="Ichikawa N."/>
        </authorList>
    </citation>
    <scope>NUCLEOTIDE SEQUENCE [LARGE SCALE GENOMIC DNA]</scope>
    <source>
        <strain evidence="2 3">NBRC 15342</strain>
    </source>
</reference>
<dbReference type="Proteomes" id="UP000318422">
    <property type="component" value="Unassembled WGS sequence"/>
</dbReference>
<evidence type="ECO:0000259" key="1">
    <source>
        <dbReference type="Pfam" id="PF00561"/>
    </source>
</evidence>
<dbReference type="Pfam" id="PF00561">
    <property type="entry name" value="Abhydrolase_1"/>
    <property type="match status" value="1"/>
</dbReference>
<evidence type="ECO:0000313" key="2">
    <source>
        <dbReference type="EMBL" id="GEC96703.1"/>
    </source>
</evidence>
<dbReference type="PRINTS" id="PR00412">
    <property type="entry name" value="EPOXHYDRLASE"/>
</dbReference>
<dbReference type="OrthoDB" id="149912at2"/>
<dbReference type="SUPFAM" id="SSF53474">
    <property type="entry name" value="alpha/beta-Hydrolases"/>
    <property type="match status" value="1"/>
</dbReference>
<keyword evidence="3" id="KW-1185">Reference proteome</keyword>
<dbReference type="GO" id="GO:0016787">
    <property type="term" value="F:hydrolase activity"/>
    <property type="evidence" value="ECO:0007669"/>
    <property type="project" value="UniProtKB-KW"/>
</dbReference>
<dbReference type="AlphaFoldDB" id="A0A4Y4CZG6"/>
<accession>A0A4Y4CZG6</accession>
<comment type="caution">
    <text evidence="2">The sequence shown here is derived from an EMBL/GenBank/DDBJ whole genome shotgun (WGS) entry which is preliminary data.</text>
</comment>
<protein>
    <submittedName>
        <fullName evidence="2">Alpha/beta hydrolase</fullName>
    </submittedName>
</protein>
<dbReference type="RefSeq" id="WP_141353273.1">
    <property type="nucleotide sequence ID" value="NZ_BJNV01000051.1"/>
</dbReference>
<dbReference type="InterPro" id="IPR000639">
    <property type="entry name" value="Epox_hydrolase-like"/>
</dbReference>
<dbReference type="InterPro" id="IPR050266">
    <property type="entry name" value="AB_hydrolase_sf"/>
</dbReference>
<feature type="domain" description="AB hydrolase-1" evidence="1">
    <location>
        <begin position="32"/>
        <end position="170"/>
    </location>
</feature>
<evidence type="ECO:0000313" key="3">
    <source>
        <dbReference type="Proteomes" id="UP000318422"/>
    </source>
</evidence>
<proteinExistence type="predicted"/>
<dbReference type="InterPro" id="IPR029058">
    <property type="entry name" value="AB_hydrolase_fold"/>
</dbReference>
<dbReference type="EMBL" id="BJNV01000051">
    <property type="protein sequence ID" value="GEC96703.1"/>
    <property type="molecule type" value="Genomic_DNA"/>
</dbReference>
<dbReference type="PANTHER" id="PTHR43798:SF33">
    <property type="entry name" value="HYDROLASE, PUTATIVE (AFU_ORTHOLOGUE AFUA_2G14860)-RELATED"/>
    <property type="match status" value="1"/>
</dbReference>
<dbReference type="Gene3D" id="3.40.50.1820">
    <property type="entry name" value="alpha/beta hydrolase"/>
    <property type="match status" value="1"/>
</dbReference>
<name>A0A4Y4CZG6_ZOORA</name>
<dbReference type="InterPro" id="IPR000073">
    <property type="entry name" value="AB_hydrolase_1"/>
</dbReference>
<dbReference type="PRINTS" id="PR00111">
    <property type="entry name" value="ABHYDROLASE"/>
</dbReference>
<sequence>MTTHAHLTSRCERITLRGLTCNVRHWGAEGAPRLFMLHGRQDASPTFQFVVDALKRGWHVIALDWRGHGASGWQHAPYAIADLCADLEAFLLHYSPDTPACIVGHSMGARVAALVAGLRPERVGRLVMIDHLGLLHDTPDSAPRRMQAWLDAFGAAPPQMRGYPERAALAARLMQANPRLTAERAAFLAAEIGHRRDDGLFAMAFDPWLKVMPPTPYIPEDEMALWRLIAAPVLHAIADGGFVQQRFGRDPVELARRIGCFAHHARVDIEDSGHNTQHDQPERLAAAIEAFCGDWQEVEVGFSAPATHRPGPR</sequence>
<gene>
    <name evidence="2" type="ORF">ZRA01_27760</name>
</gene>
<organism evidence="2 3">
    <name type="scientific">Zoogloea ramigera</name>
    <dbReference type="NCBI Taxonomy" id="350"/>
    <lineage>
        <taxon>Bacteria</taxon>
        <taxon>Pseudomonadati</taxon>
        <taxon>Pseudomonadota</taxon>
        <taxon>Betaproteobacteria</taxon>
        <taxon>Rhodocyclales</taxon>
        <taxon>Zoogloeaceae</taxon>
        <taxon>Zoogloea</taxon>
    </lineage>
</organism>
<keyword evidence="2" id="KW-0378">Hydrolase</keyword>
<dbReference type="PANTHER" id="PTHR43798">
    <property type="entry name" value="MONOACYLGLYCEROL LIPASE"/>
    <property type="match status" value="1"/>
</dbReference>
<dbReference type="GO" id="GO:0016020">
    <property type="term" value="C:membrane"/>
    <property type="evidence" value="ECO:0007669"/>
    <property type="project" value="TreeGrafter"/>
</dbReference>